<keyword evidence="2" id="KW-0812">Transmembrane</keyword>
<evidence type="ECO:0000313" key="4">
    <source>
        <dbReference type="EMBL" id="KAG2484481.1"/>
    </source>
</evidence>
<feature type="transmembrane region" description="Helical" evidence="2">
    <location>
        <begin position="2500"/>
        <end position="2525"/>
    </location>
</feature>
<feature type="region of interest" description="Disordered" evidence="1">
    <location>
        <begin position="2197"/>
        <end position="2354"/>
    </location>
</feature>
<gene>
    <name evidence="4" type="ORF">HYH03_016713</name>
</gene>
<name>A0A836BPL8_9CHLO</name>
<dbReference type="PANTHER" id="PTHR11319:SF35">
    <property type="entry name" value="OUTER MEMBRANE PROTEIN PMPC-RELATED"/>
    <property type="match status" value="1"/>
</dbReference>
<keyword evidence="5" id="KW-1185">Reference proteome</keyword>
<feature type="compositionally biased region" description="Polar residues" evidence="1">
    <location>
        <begin position="2251"/>
        <end position="2261"/>
    </location>
</feature>
<accession>A0A836BPL8</accession>
<dbReference type="SUPFAM" id="SSF51126">
    <property type="entry name" value="Pectin lyase-like"/>
    <property type="match status" value="5"/>
</dbReference>
<feature type="transmembrane region" description="Helical" evidence="2">
    <location>
        <begin position="2602"/>
        <end position="2625"/>
    </location>
</feature>
<evidence type="ECO:0000256" key="3">
    <source>
        <dbReference type="SAM" id="SignalP"/>
    </source>
</evidence>
<evidence type="ECO:0000313" key="5">
    <source>
        <dbReference type="Proteomes" id="UP000612055"/>
    </source>
</evidence>
<proteinExistence type="predicted"/>
<feature type="transmembrane region" description="Helical" evidence="2">
    <location>
        <begin position="2668"/>
        <end position="2693"/>
    </location>
</feature>
<feature type="transmembrane region" description="Helical" evidence="2">
    <location>
        <begin position="2432"/>
        <end position="2451"/>
    </location>
</feature>
<sequence>MRASLLAVCGLLALLAATAVADPVECDLRVDGAKRNSTIGLNLTMTCRGDTQPVFYLGSGFDTIASDGVEVVPDALAAPAVIALFGAPDSPLDVVFTSVHLSRYRCCATTTDWDTPGSGTAALQLYFVNAVIQSLIVEDIALPSSNYTCAVEAYGGSLTIESARFRSFGGIHDDSAGLTEFNPTARYWGATAIRAHQSAKLDLRNAVFEDMLMENAPTLWAATGAELRITNSTWRNLASTRPSDESSESAAAVLASGTASVTIRNCTFANFTDLRQNVRSVVSVIHPAGEVTIENSTWAEITALSAVSVEGLGITTLQNLTFRNVTGGAGAAIYLGGSLTRVRVNPVPEQPPASDGAEPLAVAAALVEESTFERTTATDTGGAILVAGLVAATIRNSSFVGCSSAAGGAISVTGSGGPVDGTALPELASRGTTLLEGLSFVSTSAEAGGAILVSGPVEVGVTIRSLGFRNCTAKAGGAIAVRASVSETDLGSASAPILLEQLAFNSSTSTATDGGAIYVLGPAPITVSKVTFDGCSAAGRGGAILFEAANETQAWPPPTAVMTGCRFNGTSAAQGGAIHVSGPVSLSMHQSPITGCRANQGGGLFAKGREDGGGDVAISELVFSSCTAQEGGAFYVDGDLSSLAFRRVGFADNAATVGSGGAGVFMAGGRGSSALTLAGCLFERNNASLDGGALRLDVKALGAFAQQPADAARPFKKTASIAVDQGLVEAGAYFTLNAAGGSGGALKASGWALSTAGVVFVQNRAASQGGAVHASSAASSAVTWDTSFLSTGDAFSENQANRGGAVYALEVNATIRDSSFTNHNASDTGGALFVAHRGSVPEPTRFVADNVTCQGNRAPLAGCLHFFTAAKARQGLHVTRSRILRNSASQGGAVVISAELLPASVPDGSFQEVLLSDSTMADNEAEDSGGGAFVSNNNIVVRNVAFINNTAGKKPPTTQWANSGGAICLAGCQLTRIQDSTFSSNRVTGAGGAVFGTACSADVRNSTLELNTAKVAGGALAMVHVSSSNTLPSLSLDGVTAASNLVLDGNGGGVYAEAVDVTLRSSRLLNNTAAVQAQSCSSGRGGSIAAISAGLLNISSSNISDSQARMSGGALFASTVAAVHVYGSRISGNAANESAGGACALVGNSLVVIEASAIINNTARLSSGGGIHVQVSESGFSPLPDACAGPTSQQGVPRWVLPQRFSVMLSDVELSGNTAELDGGALALDRGCGDVVLQRVQCSRNNARTRDGGAMAVGRSIRSTEEAPAASLATGLPTRVAVTGSRFDSNQALLGEGGAVAVTSAEQQVVLVGVTASGNQALAGGAVSITDGASAAFLDANLTSNAASTDGGAVQAQACAEVHVWGNSTLLDNYAGGRGGALASWGCGVTLLAGADLTQNRALGGGGAVFVSGSSTGSGGASTTTGGSQQGSGSLLLVLDSSLNLNRATGEAVGEGYGGGAWVEGRVAALVADTTFDSNTAGTQGGALLVNSVCDKAPSKALAAANVTRGVCSSPSLFSSAAALLPALLASLGSMRGSACWSTVLHHGNYTGNVAGANGGAMFGTSADSFVLSCDGPTVDASSAGAAWVNDTALGAHVRRLLDERLLNPSSVKQVVSCFAPQLEDGSQSSDPTLFAELKQITRSDARSGYGDFIGALPDKLVVRGVTWSVSQVVSNGTVTARSTDTDSLSVPSPLLSTVSNASSQYLLTTFSNRPMALELSLVDAFGQITRDGRNVNSSDAVPVASVEVRVDEQRNGDGCKLEALGAREVNVYLGTATLDGMRLRAPKGTYRVTLRVSNTEFENTVPDANVTVVIPPCRVGEVPSDDDAVCTPCSALTVSLWQDLTPLVPLSGGLGSCVRGYSEGEVHTCQPCGMNAECPGGAVMFPESGSWHSAANSTYMIQCPNPEACRDGDDGAQTMLQSCQQWWYSRPLGFDYQAYADSVLADNSTGYPDAPGAQPNGTYDLALACALWGLPPGHPASYMERQCSQGYTGNLCGACQSVDGELYASDADFECNKCFSRGASIALLVVFYAVNVFIIVISVLLLFLEDYTQEEELAVGDMLKIVIVHCQYFVIISRLGISWPASITGLAGVAGVITGAVKQVFTPSCLLSGTPTSAEQAKAEVAAGLVAPLILTTTACLLWIVRYGFWHARNASSPAPAPDRRTLMEYRQARNFRGPDWQPQAPPLHYAASNRSAVSNVGSQRGTAQGPNPFLQQHPGIQDSQNGAGASQYGNSLYSQPPPPAGGADSTLTQRHANSRSAQAPSTTPAASSQQHTSAKSLLTPSQALETSRGPEPTPSTPSQGPTPSNRSSHHSGSQPSKALSQGQDQDPRDAPASIAPANSRGRRNSTHMQPLAAVPSVGSPLAPSPSKAYNRVPSVAASIASNGEGKPGKGGKPRRTLYERVRSFFTISDDKDRWAALRNMDRGLALWRQLLLVTMMALFILYPSWAQSSLEIFACYYLDDGSGAWPQNQLAQWGRGYWVRDMNQECYAGTHAKLWLPIGIVFIVVVCVGIPLLSFAIMFHHRHQLGTVHVAQCYGSLYRRYKDYAYYWQTITQVQTLLLVVVDVFGRVLPAYQHAMLLQIVLVLTIPHLPPTQIVLVLTIPHLPPTQIVLVLTIMFNTYAEPTKFPQLERMEFLSLSVLAVTIALALFFVPPVGRKDLVSAAAANGIGAVVLIINIGICLYFVWVVWTTAHDKLSRFFARAQKRFWKLTRGKPKPIDSEPDIPPGGSYVPHVEGRDLEPLAGDEMVAVTLDDDPDAGQPQK</sequence>
<keyword evidence="2" id="KW-0472">Membrane</keyword>
<feature type="compositionally biased region" description="Polar residues" evidence="1">
    <location>
        <begin position="2277"/>
        <end position="2291"/>
    </location>
</feature>
<feature type="transmembrane region" description="Helical" evidence="2">
    <location>
        <begin position="2126"/>
        <end position="2146"/>
    </location>
</feature>
<feature type="compositionally biased region" description="Polar residues" evidence="1">
    <location>
        <begin position="2316"/>
        <end position="2330"/>
    </location>
</feature>
<feature type="signal peptide" evidence="3">
    <location>
        <begin position="1"/>
        <end position="21"/>
    </location>
</feature>
<feature type="compositionally biased region" description="Polar residues" evidence="1">
    <location>
        <begin position="2197"/>
        <end position="2211"/>
    </location>
</feature>
<feature type="transmembrane region" description="Helical" evidence="2">
    <location>
        <begin position="2552"/>
        <end position="2571"/>
    </location>
</feature>
<dbReference type="InterPro" id="IPR006626">
    <property type="entry name" value="PbH1"/>
</dbReference>
<protein>
    <submittedName>
        <fullName evidence="4">Uncharacterized protein</fullName>
    </submittedName>
</protein>
<evidence type="ECO:0000256" key="2">
    <source>
        <dbReference type="SAM" id="Phobius"/>
    </source>
</evidence>
<organism evidence="4 5">
    <name type="scientific">Edaphochlamys debaryana</name>
    <dbReference type="NCBI Taxonomy" id="47281"/>
    <lineage>
        <taxon>Eukaryota</taxon>
        <taxon>Viridiplantae</taxon>
        <taxon>Chlorophyta</taxon>
        <taxon>core chlorophytes</taxon>
        <taxon>Chlorophyceae</taxon>
        <taxon>CS clade</taxon>
        <taxon>Chlamydomonadales</taxon>
        <taxon>Chlamydomonadales incertae sedis</taxon>
        <taxon>Edaphochlamys</taxon>
    </lineage>
</organism>
<feature type="transmembrane region" description="Helical" evidence="2">
    <location>
        <begin position="2082"/>
        <end position="2106"/>
    </location>
</feature>
<feature type="compositionally biased region" description="Polar residues" evidence="1">
    <location>
        <begin position="2223"/>
        <end position="2240"/>
    </location>
</feature>
<dbReference type="OrthoDB" id="547223at2759"/>
<keyword evidence="3" id="KW-0732">Signal</keyword>
<evidence type="ECO:0000256" key="1">
    <source>
        <dbReference type="SAM" id="MobiDB-lite"/>
    </source>
</evidence>
<dbReference type="EMBL" id="JAEHOE010000149">
    <property type="protein sequence ID" value="KAG2484481.1"/>
    <property type="molecule type" value="Genomic_DNA"/>
</dbReference>
<feature type="compositionally biased region" description="Low complexity" evidence="1">
    <location>
        <begin position="2262"/>
        <end position="2276"/>
    </location>
</feature>
<keyword evidence="2" id="KW-1133">Transmembrane helix</keyword>
<dbReference type="PANTHER" id="PTHR11319">
    <property type="entry name" value="G PROTEIN-COUPLED RECEPTOR-RELATED"/>
    <property type="match status" value="1"/>
</dbReference>
<feature type="transmembrane region" description="Helical" evidence="2">
    <location>
        <begin position="2637"/>
        <end position="2656"/>
    </location>
</feature>
<feature type="chain" id="PRO_5033020560" evidence="3">
    <location>
        <begin position="22"/>
        <end position="2767"/>
    </location>
</feature>
<comment type="caution">
    <text evidence="4">The sequence shown here is derived from an EMBL/GenBank/DDBJ whole genome shotgun (WGS) entry which is preliminary data.</text>
</comment>
<dbReference type="Proteomes" id="UP000612055">
    <property type="component" value="Unassembled WGS sequence"/>
</dbReference>
<reference evidence="4" key="1">
    <citation type="journal article" date="2020" name="bioRxiv">
        <title>Comparative genomics of Chlamydomonas.</title>
        <authorList>
            <person name="Craig R.J."/>
            <person name="Hasan A.R."/>
            <person name="Ness R.W."/>
            <person name="Keightley P.D."/>
        </authorList>
    </citation>
    <scope>NUCLEOTIDE SEQUENCE</scope>
    <source>
        <strain evidence="4">CCAP 11/70</strain>
    </source>
</reference>
<dbReference type="InterPro" id="IPR011050">
    <property type="entry name" value="Pectin_lyase_fold/virulence"/>
</dbReference>
<feature type="transmembrane region" description="Helical" evidence="2">
    <location>
        <begin position="2026"/>
        <end position="2049"/>
    </location>
</feature>
<dbReference type="SMART" id="SM00710">
    <property type="entry name" value="PbH1"/>
    <property type="match status" value="17"/>
</dbReference>